<reference evidence="3" key="1">
    <citation type="journal article" date="2016" name="Genome Announc.">
        <title>Complete genome sequence of Alkaliphilus metalliredigens strain QYMF, an alkaliphilic and metal-reducing bacterium isolated from borax-contaminated leachate ponds.</title>
        <authorList>
            <person name="Hwang C."/>
            <person name="Copeland A."/>
            <person name="Lucas S."/>
            <person name="Lapidus A."/>
            <person name="Barry K."/>
            <person name="Detter J.C."/>
            <person name="Glavina Del Rio T."/>
            <person name="Hammon N."/>
            <person name="Israni S."/>
            <person name="Dalin E."/>
            <person name="Tice H."/>
            <person name="Pitluck S."/>
            <person name="Chertkov O."/>
            <person name="Brettin T."/>
            <person name="Bruce D."/>
            <person name="Han C."/>
            <person name="Schmutz J."/>
            <person name="Larimer F."/>
            <person name="Land M.L."/>
            <person name="Hauser L."/>
            <person name="Kyrpides N."/>
            <person name="Mikhailova N."/>
            <person name="Ye Q."/>
            <person name="Zhou J."/>
            <person name="Richardson P."/>
            <person name="Fields M.W."/>
        </authorList>
    </citation>
    <scope>NUCLEOTIDE SEQUENCE [LARGE SCALE GENOMIC DNA]</scope>
    <source>
        <strain evidence="3">QYMF</strain>
    </source>
</reference>
<organism evidence="2 3">
    <name type="scientific">Alkaliphilus metalliredigens (strain QYMF)</name>
    <dbReference type="NCBI Taxonomy" id="293826"/>
    <lineage>
        <taxon>Bacteria</taxon>
        <taxon>Bacillati</taxon>
        <taxon>Bacillota</taxon>
        <taxon>Clostridia</taxon>
        <taxon>Peptostreptococcales</taxon>
        <taxon>Natronincolaceae</taxon>
        <taxon>Alkaliphilus</taxon>
    </lineage>
</organism>
<feature type="domain" description="Glyoxalase-like" evidence="1">
    <location>
        <begin position="5"/>
        <end position="177"/>
    </location>
</feature>
<evidence type="ECO:0000313" key="3">
    <source>
        <dbReference type="Proteomes" id="UP000001572"/>
    </source>
</evidence>
<dbReference type="HOGENOM" id="CLU_107591_0_0_9"/>
<dbReference type="EMBL" id="CP000724">
    <property type="protein sequence ID" value="ABR49965.1"/>
    <property type="molecule type" value="Genomic_DNA"/>
</dbReference>
<dbReference type="Proteomes" id="UP000001572">
    <property type="component" value="Chromosome"/>
</dbReference>
<dbReference type="InterPro" id="IPR029068">
    <property type="entry name" value="Glyas_Bleomycin-R_OHBP_Dase"/>
</dbReference>
<accession>A6TUU7</accession>
<dbReference type="eggNOG" id="COG0346">
    <property type="taxonomic scope" value="Bacteria"/>
</dbReference>
<dbReference type="AlphaFoldDB" id="A6TUU7"/>
<dbReference type="STRING" id="293826.Amet_3850"/>
<dbReference type="Gene3D" id="3.10.180.10">
    <property type="entry name" value="2,3-Dihydroxybiphenyl 1,2-Dioxygenase, domain 1"/>
    <property type="match status" value="1"/>
</dbReference>
<dbReference type="Pfam" id="PF13468">
    <property type="entry name" value="Glyoxalase_3"/>
    <property type="match status" value="1"/>
</dbReference>
<dbReference type="KEGG" id="amt:Amet_3850"/>
<dbReference type="InterPro" id="IPR025870">
    <property type="entry name" value="Glyoxalase-like_dom"/>
</dbReference>
<proteinExistence type="predicted"/>
<protein>
    <recommendedName>
        <fullName evidence="1">Glyoxalase-like domain-containing protein</fullName>
    </recommendedName>
</protein>
<name>A6TUU7_ALKMQ</name>
<gene>
    <name evidence="2" type="ordered locus">Amet_3850</name>
</gene>
<sequence length="214" mass="24425">MRAGHLIYKVNNLKNAVEEWENKGFVVEYGKPKNPINALIYFSEGPYIELLESTGMPKFVKGVFKIAGKKEFVQRLDEWDLGSEGWLGFCIENDSEDLEYEISILKNYKRKGVYLKNGGRVDVHGRDLRCKVFFPNDLGLPFLMSYFNIDPKPKDFIHPNGISKVSEVVFSTNKESAYILNQLLNDSSVTVEISGEKGVVKEVLFCNSEINRKI</sequence>
<evidence type="ECO:0000313" key="2">
    <source>
        <dbReference type="EMBL" id="ABR49965.1"/>
    </source>
</evidence>
<keyword evidence="3" id="KW-1185">Reference proteome</keyword>
<evidence type="ECO:0000259" key="1">
    <source>
        <dbReference type="Pfam" id="PF13468"/>
    </source>
</evidence>
<dbReference type="RefSeq" id="WP_012064923.1">
    <property type="nucleotide sequence ID" value="NC_009633.1"/>
</dbReference>